<dbReference type="PANTHER" id="PTHR35510:SF1">
    <property type="entry name" value="DBH-LIKE MONOOXYGENASE"/>
    <property type="match status" value="1"/>
</dbReference>
<evidence type="ECO:0000313" key="2">
    <source>
        <dbReference type="EMBL" id="KAF3437289.1"/>
    </source>
</evidence>
<evidence type="ECO:0000313" key="3">
    <source>
        <dbReference type="Proteomes" id="UP000796880"/>
    </source>
</evidence>
<reference evidence="2" key="1">
    <citation type="submission" date="2020-03" db="EMBL/GenBank/DDBJ databases">
        <title>A high-quality chromosome-level genome assembly of a woody plant with both climbing and erect habits, Rhamnella rubrinervis.</title>
        <authorList>
            <person name="Lu Z."/>
            <person name="Yang Y."/>
            <person name="Zhu X."/>
            <person name="Sun Y."/>
        </authorList>
    </citation>
    <scope>NUCLEOTIDE SEQUENCE</scope>
    <source>
        <strain evidence="2">BYM</strain>
        <tissue evidence="2">Leaf</tissue>
    </source>
</reference>
<keyword evidence="3" id="KW-1185">Reference proteome</keyword>
<organism evidence="2 3">
    <name type="scientific">Rhamnella rubrinervis</name>
    <dbReference type="NCBI Taxonomy" id="2594499"/>
    <lineage>
        <taxon>Eukaryota</taxon>
        <taxon>Viridiplantae</taxon>
        <taxon>Streptophyta</taxon>
        <taxon>Embryophyta</taxon>
        <taxon>Tracheophyta</taxon>
        <taxon>Spermatophyta</taxon>
        <taxon>Magnoliopsida</taxon>
        <taxon>eudicotyledons</taxon>
        <taxon>Gunneridae</taxon>
        <taxon>Pentapetalae</taxon>
        <taxon>rosids</taxon>
        <taxon>fabids</taxon>
        <taxon>Rosales</taxon>
        <taxon>Rhamnaceae</taxon>
        <taxon>rhamnoid group</taxon>
        <taxon>Rhamneae</taxon>
        <taxon>Rhamnella</taxon>
    </lineage>
</organism>
<dbReference type="OrthoDB" id="1937743at2759"/>
<dbReference type="Proteomes" id="UP000796880">
    <property type="component" value="Unassembled WGS sequence"/>
</dbReference>
<sequence length="249" mass="27103">MRGKLKRKDIEELDQVSHDFSDFSLSSPARKIRRLDAELPPIMEEEEPEIFTAPPPPSPSPMVGGGGGGGGIRAGSGIVIEELNSDPDPSPPHIDDKAIILFNPANPLLMHRSPSNFSVDSNIISGFKDQFIRSAQYGQQSSADDDDETVRNSNSNECRAVVPWAPSQFLPPVSGMEASQALIEPLEEVMEAEDTMEIEGGTESLPQGQSNHGYGGIWGAGEGLPQWQQQHCMIPHPPQHTSTPITWFK</sequence>
<accession>A0A8K0GT05</accession>
<comment type="caution">
    <text evidence="2">The sequence shown here is derived from an EMBL/GenBank/DDBJ whole genome shotgun (WGS) entry which is preliminary data.</text>
</comment>
<dbReference type="PANTHER" id="PTHR35510">
    <property type="entry name" value="DBH-LIKE MONOOXYGENASE"/>
    <property type="match status" value="1"/>
</dbReference>
<evidence type="ECO:0000256" key="1">
    <source>
        <dbReference type="SAM" id="MobiDB-lite"/>
    </source>
</evidence>
<protein>
    <submittedName>
        <fullName evidence="2">Uncharacterized protein</fullName>
    </submittedName>
</protein>
<dbReference type="EMBL" id="VOIH02000009">
    <property type="protein sequence ID" value="KAF3437289.1"/>
    <property type="molecule type" value="Genomic_DNA"/>
</dbReference>
<dbReference type="AlphaFoldDB" id="A0A8K0GT05"/>
<proteinExistence type="predicted"/>
<name>A0A8K0GT05_9ROSA</name>
<gene>
    <name evidence="2" type="ORF">FNV43_RR20042</name>
</gene>
<feature type="region of interest" description="Disordered" evidence="1">
    <location>
        <begin position="47"/>
        <end position="68"/>
    </location>
</feature>